<dbReference type="RefSeq" id="WP_366924169.1">
    <property type="nucleotide sequence ID" value="NZ_CP121694.1"/>
</dbReference>
<dbReference type="KEGG" id="dbc:MFMK1_001122"/>
<proteinExistence type="predicted"/>
<dbReference type="EMBL" id="CP121694">
    <property type="protein sequence ID" value="WRO21319.1"/>
    <property type="molecule type" value="Genomic_DNA"/>
</dbReference>
<keyword evidence="3" id="KW-1185">Reference proteome</keyword>
<dbReference type="InterPro" id="IPR024300">
    <property type="entry name" value="SipL_SPOCS_dom"/>
</dbReference>
<dbReference type="AlphaFoldDB" id="A0AAU0UN91"/>
<evidence type="ECO:0000313" key="3">
    <source>
        <dbReference type="Proteomes" id="UP001329915"/>
    </source>
</evidence>
<reference evidence="2 3" key="1">
    <citation type="submission" date="2023-04" db="EMBL/GenBank/DDBJ databases">
        <authorList>
            <person name="Hsu D."/>
        </authorList>
    </citation>
    <scope>NUCLEOTIDE SEQUENCE [LARGE SCALE GENOMIC DNA]</scope>
    <source>
        <strain evidence="2 3">MK1</strain>
    </source>
</reference>
<protein>
    <submittedName>
        <fullName evidence="2">DUF3794 domain-containing protein</fullName>
    </submittedName>
</protein>
<evidence type="ECO:0000313" key="2">
    <source>
        <dbReference type="EMBL" id="WRO21319.1"/>
    </source>
</evidence>
<feature type="domain" description="SipL SPOCS" evidence="1">
    <location>
        <begin position="45"/>
        <end position="115"/>
    </location>
</feature>
<dbReference type="Pfam" id="PF12673">
    <property type="entry name" value="SipL"/>
    <property type="match status" value="1"/>
</dbReference>
<evidence type="ECO:0000259" key="1">
    <source>
        <dbReference type="Pfam" id="PF12673"/>
    </source>
</evidence>
<name>A0AAU0UN91_9FIRM</name>
<sequence length="166" mass="19114">MNCLESKVCCEIKEICPKDHNDIAYYTQTIVNRELSIPEHKPPKEKILSKNYQICITKTKPIYIKLGCGKVTGCKLLVAGSISVGVEYSAAVPEQNVHYVHYDLPFHGLIMDEDCGRPIPKQDCDLNKFDLFVCTEHFQLDQINPRQLRLVVVLMLWLKRKHHCEC</sequence>
<organism evidence="2 3">
    <name type="scientific">Metallumcola ferriviriculae</name>
    <dbReference type="NCBI Taxonomy" id="3039180"/>
    <lineage>
        <taxon>Bacteria</taxon>
        <taxon>Bacillati</taxon>
        <taxon>Bacillota</taxon>
        <taxon>Clostridia</taxon>
        <taxon>Neomoorellales</taxon>
        <taxon>Desulfitibacteraceae</taxon>
        <taxon>Metallumcola</taxon>
    </lineage>
</organism>
<dbReference type="Proteomes" id="UP001329915">
    <property type="component" value="Chromosome"/>
</dbReference>
<accession>A0AAU0UN91</accession>
<gene>
    <name evidence="2" type="ORF">MFMK1_001122</name>
</gene>